<dbReference type="GO" id="GO:0003677">
    <property type="term" value="F:DNA binding"/>
    <property type="evidence" value="ECO:0007669"/>
    <property type="project" value="UniProtKB-KW"/>
</dbReference>
<dbReference type="RefSeq" id="WP_200817184.1">
    <property type="nucleotide sequence ID" value="NZ_FUZZ01000001.1"/>
</dbReference>
<dbReference type="InterPro" id="IPR016032">
    <property type="entry name" value="Sig_transdc_resp-reg_C-effctor"/>
</dbReference>
<evidence type="ECO:0000313" key="5">
    <source>
        <dbReference type="EMBL" id="SKC95116.1"/>
    </source>
</evidence>
<dbReference type="Pfam" id="PF08447">
    <property type="entry name" value="PAS_3"/>
    <property type="match status" value="1"/>
</dbReference>
<dbReference type="SMART" id="SM00421">
    <property type="entry name" value="HTH_LUXR"/>
    <property type="match status" value="1"/>
</dbReference>
<dbReference type="Pfam" id="PF00196">
    <property type="entry name" value="GerE"/>
    <property type="match status" value="1"/>
</dbReference>
<gene>
    <name evidence="5" type="ORF">SAMN05660461_0239</name>
</gene>
<dbReference type="CDD" id="cd00130">
    <property type="entry name" value="PAS"/>
    <property type="match status" value="1"/>
</dbReference>
<dbReference type="Gene3D" id="1.10.10.10">
    <property type="entry name" value="Winged helix-like DNA-binding domain superfamily/Winged helix DNA-binding domain"/>
    <property type="match status" value="1"/>
</dbReference>
<protein>
    <submittedName>
        <fullName evidence="5">PAS fold-containing protein</fullName>
    </submittedName>
</protein>
<reference evidence="5 6" key="1">
    <citation type="submission" date="2017-02" db="EMBL/GenBank/DDBJ databases">
        <authorList>
            <person name="Peterson S.W."/>
        </authorList>
    </citation>
    <scope>NUCLEOTIDE SEQUENCE [LARGE SCALE GENOMIC DNA]</scope>
    <source>
        <strain evidence="5 6">DSM 18108</strain>
    </source>
</reference>
<keyword evidence="2" id="KW-0238">DNA-binding</keyword>
<dbReference type="SUPFAM" id="SSF46894">
    <property type="entry name" value="C-terminal effector domain of the bipartite response regulators"/>
    <property type="match status" value="1"/>
</dbReference>
<evidence type="ECO:0000256" key="1">
    <source>
        <dbReference type="ARBA" id="ARBA00023015"/>
    </source>
</evidence>
<evidence type="ECO:0000256" key="3">
    <source>
        <dbReference type="ARBA" id="ARBA00023163"/>
    </source>
</evidence>
<dbReference type="STRING" id="393003.SAMN05660461_0239"/>
<dbReference type="PROSITE" id="PS50043">
    <property type="entry name" value="HTH_LUXR_2"/>
    <property type="match status" value="1"/>
</dbReference>
<feature type="domain" description="HTH luxR-type" evidence="4">
    <location>
        <begin position="187"/>
        <end position="252"/>
    </location>
</feature>
<dbReference type="AlphaFoldDB" id="A0A1T5N3S4"/>
<dbReference type="GO" id="GO:0006355">
    <property type="term" value="P:regulation of DNA-templated transcription"/>
    <property type="evidence" value="ECO:0007669"/>
    <property type="project" value="InterPro"/>
</dbReference>
<dbReference type="Gene3D" id="3.30.450.20">
    <property type="entry name" value="PAS domain"/>
    <property type="match status" value="1"/>
</dbReference>
<evidence type="ECO:0000313" key="6">
    <source>
        <dbReference type="Proteomes" id="UP000190166"/>
    </source>
</evidence>
<keyword evidence="1" id="KW-0805">Transcription regulation</keyword>
<dbReference type="EMBL" id="FUZZ01000001">
    <property type="protein sequence ID" value="SKC95116.1"/>
    <property type="molecule type" value="Genomic_DNA"/>
</dbReference>
<accession>A0A1T5N3S4</accession>
<dbReference type="InterPro" id="IPR036388">
    <property type="entry name" value="WH-like_DNA-bd_sf"/>
</dbReference>
<keyword evidence="3" id="KW-0804">Transcription</keyword>
<dbReference type="InterPro" id="IPR001610">
    <property type="entry name" value="PAC"/>
</dbReference>
<dbReference type="InterPro" id="IPR035965">
    <property type="entry name" value="PAS-like_dom_sf"/>
</dbReference>
<evidence type="ECO:0000259" key="4">
    <source>
        <dbReference type="PROSITE" id="PS50043"/>
    </source>
</evidence>
<dbReference type="SUPFAM" id="SSF55785">
    <property type="entry name" value="PYP-like sensor domain (PAS domain)"/>
    <property type="match status" value="1"/>
</dbReference>
<dbReference type="InterPro" id="IPR000792">
    <property type="entry name" value="Tscrpt_reg_LuxR_C"/>
</dbReference>
<proteinExistence type="predicted"/>
<dbReference type="PANTHER" id="PTHR44688:SF16">
    <property type="entry name" value="DNA-BINDING TRANSCRIPTIONAL ACTIVATOR DEVR_DOSR"/>
    <property type="match status" value="1"/>
</dbReference>
<dbReference type="InterPro" id="IPR013655">
    <property type="entry name" value="PAS_fold_3"/>
</dbReference>
<dbReference type="SMART" id="SM00086">
    <property type="entry name" value="PAC"/>
    <property type="match status" value="1"/>
</dbReference>
<dbReference type="PANTHER" id="PTHR44688">
    <property type="entry name" value="DNA-BINDING TRANSCRIPTIONAL ACTIVATOR DEVR_DOSR"/>
    <property type="match status" value="1"/>
</dbReference>
<dbReference type="InterPro" id="IPR000014">
    <property type="entry name" value="PAS"/>
</dbReference>
<keyword evidence="6" id="KW-1185">Reference proteome</keyword>
<dbReference type="CDD" id="cd06170">
    <property type="entry name" value="LuxR_C_like"/>
    <property type="match status" value="1"/>
</dbReference>
<name>A0A1T5N3S4_9BACT</name>
<dbReference type="Proteomes" id="UP000190166">
    <property type="component" value="Unassembled WGS sequence"/>
</dbReference>
<dbReference type="PRINTS" id="PR00038">
    <property type="entry name" value="HTHLUXR"/>
</dbReference>
<sequence>MKIRIYEETRKVWNILAERNDPPDLALEMELHKKVLSFFQVGACYYFIFNAVRGELDYMHPGVSEVLGYNADECTITEMMSRIHPEDVPGFLEFEQATVDFFSRLPPEKVLKYKARYDLRLRKANGEYVRILQQATCIQHDETGAVLRTLCVHTDITHLKPTGRPVLSFIGLDGEPSFTNVEIRKTLTPSREVLTKREKEILRLVLASMPSREIATHLNISKLTVDKHRKNMLKKTGIKSAAELVVKAVKEGWV</sequence>
<organism evidence="5 6">
    <name type="scientific">Chitinophaga ginsengisegetis</name>
    <dbReference type="NCBI Taxonomy" id="393003"/>
    <lineage>
        <taxon>Bacteria</taxon>
        <taxon>Pseudomonadati</taxon>
        <taxon>Bacteroidota</taxon>
        <taxon>Chitinophagia</taxon>
        <taxon>Chitinophagales</taxon>
        <taxon>Chitinophagaceae</taxon>
        <taxon>Chitinophaga</taxon>
    </lineage>
</organism>
<evidence type="ECO:0000256" key="2">
    <source>
        <dbReference type="ARBA" id="ARBA00023125"/>
    </source>
</evidence>